<dbReference type="InterPro" id="IPR051788">
    <property type="entry name" value="MFS_Transporter"/>
</dbReference>
<dbReference type="Pfam" id="PF07690">
    <property type="entry name" value="MFS_1"/>
    <property type="match status" value="1"/>
</dbReference>
<dbReference type="CDD" id="cd17393">
    <property type="entry name" value="MFS_MosC_like"/>
    <property type="match status" value="1"/>
</dbReference>
<evidence type="ECO:0000256" key="3">
    <source>
        <dbReference type="ARBA" id="ARBA00022989"/>
    </source>
</evidence>
<comment type="subcellular location">
    <subcellularLocation>
        <location evidence="1">Membrane</location>
        <topology evidence="1">Multi-pass membrane protein</topology>
    </subcellularLocation>
</comment>
<keyword evidence="2 5" id="KW-0812">Transmembrane</keyword>
<evidence type="ECO:0000256" key="1">
    <source>
        <dbReference type="ARBA" id="ARBA00004141"/>
    </source>
</evidence>
<feature type="transmembrane region" description="Helical" evidence="5">
    <location>
        <begin position="49"/>
        <end position="68"/>
    </location>
</feature>
<dbReference type="GO" id="GO:0016020">
    <property type="term" value="C:membrane"/>
    <property type="evidence" value="ECO:0007669"/>
    <property type="project" value="UniProtKB-SubCell"/>
</dbReference>
<feature type="transmembrane region" description="Helical" evidence="5">
    <location>
        <begin position="276"/>
        <end position="296"/>
    </location>
</feature>
<protein>
    <submittedName>
        <fullName evidence="6">MFS transporter</fullName>
    </submittedName>
</protein>
<dbReference type="InterPro" id="IPR011701">
    <property type="entry name" value="MFS"/>
</dbReference>
<evidence type="ECO:0000256" key="2">
    <source>
        <dbReference type="ARBA" id="ARBA00022692"/>
    </source>
</evidence>
<feature type="transmembrane region" description="Helical" evidence="5">
    <location>
        <begin position="209"/>
        <end position="228"/>
    </location>
</feature>
<feature type="transmembrane region" description="Helical" evidence="5">
    <location>
        <begin position="80"/>
        <end position="97"/>
    </location>
</feature>
<dbReference type="Gene3D" id="1.20.1250.20">
    <property type="entry name" value="MFS general substrate transporter like domains"/>
    <property type="match status" value="2"/>
</dbReference>
<feature type="transmembrane region" description="Helical" evidence="5">
    <location>
        <begin position="360"/>
        <end position="380"/>
    </location>
</feature>
<dbReference type="PANTHER" id="PTHR23514:SF13">
    <property type="entry name" value="INNER MEMBRANE PROTEIN YBJJ"/>
    <property type="match status" value="1"/>
</dbReference>
<evidence type="ECO:0000313" key="6">
    <source>
        <dbReference type="EMBL" id="PEH38869.1"/>
    </source>
</evidence>
<evidence type="ECO:0000313" key="7">
    <source>
        <dbReference type="Proteomes" id="UP000220629"/>
    </source>
</evidence>
<dbReference type="InterPro" id="IPR036259">
    <property type="entry name" value="MFS_trans_sf"/>
</dbReference>
<keyword evidence="3 5" id="KW-1133">Transmembrane helix</keyword>
<reference evidence="7" key="1">
    <citation type="submission" date="2017-09" db="EMBL/GenBank/DDBJ databases">
        <title>FDA dAtabase for Regulatory Grade micrObial Sequences (FDA-ARGOS): Supporting development and validation of Infectious Disease Dx tests.</title>
        <authorList>
            <person name="Minogue T."/>
            <person name="Wolcott M."/>
            <person name="Wasieloski L."/>
            <person name="Aguilar W."/>
            <person name="Moore D."/>
            <person name="Tallon L."/>
            <person name="Sadzewicz L."/>
            <person name="Ott S."/>
            <person name="Zhao X."/>
            <person name="Nagaraj S."/>
            <person name="Vavikolanu K."/>
            <person name="Aluvathingal J."/>
            <person name="Nadendla S."/>
            <person name="Sichtig H."/>
        </authorList>
    </citation>
    <scope>NUCLEOTIDE SEQUENCE [LARGE SCALE GENOMIC DNA]</scope>
    <source>
        <strain evidence="7">FDAARGOS_390</strain>
    </source>
</reference>
<dbReference type="PANTHER" id="PTHR23514">
    <property type="entry name" value="BYPASS OF STOP CODON PROTEIN 6"/>
    <property type="match status" value="1"/>
</dbReference>
<feature type="transmembrane region" description="Helical" evidence="5">
    <location>
        <begin position="248"/>
        <end position="264"/>
    </location>
</feature>
<accession>A0A2A7S627</accession>
<evidence type="ECO:0000256" key="5">
    <source>
        <dbReference type="SAM" id="Phobius"/>
    </source>
</evidence>
<name>A0A2A7S627_BURGA</name>
<dbReference type="AlphaFoldDB" id="A0A2A7S627"/>
<dbReference type="SUPFAM" id="SSF103473">
    <property type="entry name" value="MFS general substrate transporter"/>
    <property type="match status" value="1"/>
</dbReference>
<feature type="transmembrane region" description="Helical" evidence="5">
    <location>
        <begin position="103"/>
        <end position="122"/>
    </location>
</feature>
<dbReference type="GO" id="GO:0022857">
    <property type="term" value="F:transmembrane transporter activity"/>
    <property type="evidence" value="ECO:0007669"/>
    <property type="project" value="InterPro"/>
</dbReference>
<feature type="transmembrane region" description="Helical" evidence="5">
    <location>
        <begin position="143"/>
        <end position="162"/>
    </location>
</feature>
<feature type="transmembrane region" description="Helical" evidence="5">
    <location>
        <begin position="168"/>
        <end position="189"/>
    </location>
</feature>
<gene>
    <name evidence="6" type="ORF">CRM94_31555</name>
</gene>
<comment type="caution">
    <text evidence="6">The sequence shown here is derived from an EMBL/GenBank/DDBJ whole genome shotgun (WGS) entry which is preliminary data.</text>
</comment>
<feature type="transmembrane region" description="Helical" evidence="5">
    <location>
        <begin position="328"/>
        <end position="348"/>
    </location>
</feature>
<dbReference type="Proteomes" id="UP000220629">
    <property type="component" value="Unassembled WGS sequence"/>
</dbReference>
<dbReference type="RefSeq" id="WP_098154217.1">
    <property type="nucleotide sequence ID" value="NZ_CADEQB010000023.1"/>
</dbReference>
<organism evidence="6 7">
    <name type="scientific">Burkholderia gladioli</name>
    <name type="common">Pseudomonas marginata</name>
    <name type="synonym">Phytomonas marginata</name>
    <dbReference type="NCBI Taxonomy" id="28095"/>
    <lineage>
        <taxon>Bacteria</taxon>
        <taxon>Pseudomonadati</taxon>
        <taxon>Pseudomonadota</taxon>
        <taxon>Betaproteobacteria</taxon>
        <taxon>Burkholderiales</taxon>
        <taxon>Burkholderiaceae</taxon>
        <taxon>Burkholderia</taxon>
    </lineage>
</organism>
<keyword evidence="4 5" id="KW-0472">Membrane</keyword>
<dbReference type="EMBL" id="PDDY01000004">
    <property type="protein sequence ID" value="PEH38869.1"/>
    <property type="molecule type" value="Genomic_DNA"/>
</dbReference>
<evidence type="ECO:0000256" key="4">
    <source>
        <dbReference type="ARBA" id="ARBA00023136"/>
    </source>
</evidence>
<sequence>MASILMPARAARRAALPTMAQFFMNGASFATWGVQIPVLKAAFGASEAQMSIAMLCVAAGAVLAMKHVGSWVARVGSARALTRSSVVYAAALLAIPLAGRFALMLPILAVFGMAMAAFDVAMNVQAAQVETRLERPIMSTMHGMFSVGGMAGAAFGGAMLAAGVSPRVHLAIVAALLCVSALYASSRLLADPPAGHDEASPDSTGIPRVLWILGGIAFLGLVCEGAMYDWAAIYLRDVTGASLDTSSYGYALFSAGMALGRFGADPLRRRLSVPTILRASAWLGFAGITLAIAVPLPAASLAGFALMGLGVANFMPFFFLAGTRLPGMSAAAGVAGVGRFAYAGMLFGPPLIGALTHATSLRGGLAAISVTMGAIALLGIRQIAQVLRDASCP</sequence>
<proteinExistence type="predicted"/>
<feature type="transmembrane region" description="Helical" evidence="5">
    <location>
        <begin position="302"/>
        <end position="321"/>
    </location>
</feature>